<evidence type="ECO:0000256" key="1">
    <source>
        <dbReference type="SAM" id="MobiDB-lite"/>
    </source>
</evidence>
<proteinExistence type="predicted"/>
<dbReference type="Proteomes" id="UP000239907">
    <property type="component" value="Unassembled WGS sequence"/>
</dbReference>
<sequence>MDISLSPIPPSTSRLTTIVSTKEQASRQAPHHTRPGSRAAKLNPAPVVHRLTNFQQKTLRLCVSERGSEFISRAEPQSKT</sequence>
<name>A0A2S7TWL8_9BACT</name>
<protein>
    <submittedName>
        <fullName evidence="2">Uncharacterized protein</fullName>
    </submittedName>
</protein>
<dbReference type="EMBL" id="MQWA01000001">
    <property type="protein sequence ID" value="PQJ27118.1"/>
    <property type="molecule type" value="Genomic_DNA"/>
</dbReference>
<dbReference type="AlphaFoldDB" id="A0A2S7TWL8"/>
<evidence type="ECO:0000313" key="3">
    <source>
        <dbReference type="Proteomes" id="UP000239907"/>
    </source>
</evidence>
<evidence type="ECO:0000313" key="2">
    <source>
        <dbReference type="EMBL" id="PQJ27118.1"/>
    </source>
</evidence>
<accession>A0A2S7TWL8</accession>
<gene>
    <name evidence="2" type="ORF">BSZ32_00440</name>
</gene>
<comment type="caution">
    <text evidence="2">The sequence shown here is derived from an EMBL/GenBank/DDBJ whole genome shotgun (WGS) entry which is preliminary data.</text>
</comment>
<keyword evidence="3" id="KW-1185">Reference proteome</keyword>
<reference evidence="2 3" key="1">
    <citation type="submission" date="2016-12" db="EMBL/GenBank/DDBJ databases">
        <title>Study of bacterial adaptation to deep sea.</title>
        <authorList>
            <person name="Song J."/>
            <person name="Yoshizawa S."/>
            <person name="Kogure K."/>
        </authorList>
    </citation>
    <scope>NUCLEOTIDE SEQUENCE [LARGE SCALE GENOMIC DNA]</scope>
    <source>
        <strain evidence="2 3">SAORIC-165</strain>
    </source>
</reference>
<feature type="region of interest" description="Disordered" evidence="1">
    <location>
        <begin position="1"/>
        <end position="44"/>
    </location>
</feature>
<organism evidence="2 3">
    <name type="scientific">Rubritalea profundi</name>
    <dbReference type="NCBI Taxonomy" id="1658618"/>
    <lineage>
        <taxon>Bacteria</taxon>
        <taxon>Pseudomonadati</taxon>
        <taxon>Verrucomicrobiota</taxon>
        <taxon>Verrucomicrobiia</taxon>
        <taxon>Verrucomicrobiales</taxon>
        <taxon>Rubritaleaceae</taxon>
        <taxon>Rubritalea</taxon>
    </lineage>
</organism>
<feature type="compositionally biased region" description="Polar residues" evidence="1">
    <location>
        <begin position="11"/>
        <end position="27"/>
    </location>
</feature>